<dbReference type="EMBL" id="AGNL01047028">
    <property type="protein sequence ID" value="EJK47356.1"/>
    <property type="molecule type" value="Genomic_DNA"/>
</dbReference>
<dbReference type="AlphaFoldDB" id="K0RE70"/>
<comment type="caution">
    <text evidence="2">The sequence shown here is derived from an EMBL/GenBank/DDBJ whole genome shotgun (WGS) entry which is preliminary data.</text>
</comment>
<feature type="compositionally biased region" description="Basic and acidic residues" evidence="1">
    <location>
        <begin position="62"/>
        <end position="76"/>
    </location>
</feature>
<name>K0RE70_THAOC</name>
<keyword evidence="3" id="KW-1185">Reference proteome</keyword>
<gene>
    <name evidence="2" type="ORF">THAOC_33926</name>
</gene>
<evidence type="ECO:0000313" key="3">
    <source>
        <dbReference type="Proteomes" id="UP000266841"/>
    </source>
</evidence>
<proteinExistence type="predicted"/>
<evidence type="ECO:0000313" key="2">
    <source>
        <dbReference type="EMBL" id="EJK47356.1"/>
    </source>
</evidence>
<sequence>MSKNDIQGIHLRLREADGIIPRLLRFQSVMQMSSDLSYGVACIVEISLWKVGWLIKAATHHGGPEDSQRQSTEKQAKLGFPTFAGGRRRLGMKVY</sequence>
<evidence type="ECO:0000256" key="1">
    <source>
        <dbReference type="SAM" id="MobiDB-lite"/>
    </source>
</evidence>
<protein>
    <submittedName>
        <fullName evidence="2">Uncharacterized protein</fullName>
    </submittedName>
</protein>
<accession>K0RE70</accession>
<dbReference type="Proteomes" id="UP000266841">
    <property type="component" value="Unassembled WGS sequence"/>
</dbReference>
<feature type="region of interest" description="Disordered" evidence="1">
    <location>
        <begin position="60"/>
        <end position="82"/>
    </location>
</feature>
<organism evidence="2 3">
    <name type="scientific">Thalassiosira oceanica</name>
    <name type="common">Marine diatom</name>
    <dbReference type="NCBI Taxonomy" id="159749"/>
    <lineage>
        <taxon>Eukaryota</taxon>
        <taxon>Sar</taxon>
        <taxon>Stramenopiles</taxon>
        <taxon>Ochrophyta</taxon>
        <taxon>Bacillariophyta</taxon>
        <taxon>Coscinodiscophyceae</taxon>
        <taxon>Thalassiosirophycidae</taxon>
        <taxon>Thalassiosirales</taxon>
        <taxon>Thalassiosiraceae</taxon>
        <taxon>Thalassiosira</taxon>
    </lineage>
</organism>
<reference evidence="2 3" key="1">
    <citation type="journal article" date="2012" name="Genome Biol.">
        <title>Genome and low-iron response of an oceanic diatom adapted to chronic iron limitation.</title>
        <authorList>
            <person name="Lommer M."/>
            <person name="Specht M."/>
            <person name="Roy A.S."/>
            <person name="Kraemer L."/>
            <person name="Andreson R."/>
            <person name="Gutowska M.A."/>
            <person name="Wolf J."/>
            <person name="Bergner S.V."/>
            <person name="Schilhabel M.B."/>
            <person name="Klostermeier U.C."/>
            <person name="Beiko R.G."/>
            <person name="Rosenstiel P."/>
            <person name="Hippler M."/>
            <person name="Laroche J."/>
        </authorList>
    </citation>
    <scope>NUCLEOTIDE SEQUENCE [LARGE SCALE GENOMIC DNA]</scope>
    <source>
        <strain evidence="2 3">CCMP1005</strain>
    </source>
</reference>